<dbReference type="InterPro" id="IPR011929">
    <property type="entry name" value="Phage_pept_NlpC/P60"/>
</dbReference>
<accession>A0A2P7SG26</accession>
<evidence type="ECO:0000313" key="7">
    <source>
        <dbReference type="Proteomes" id="UP000240653"/>
    </source>
</evidence>
<gene>
    <name evidence="6" type="ORF">C7I85_09675</name>
</gene>
<dbReference type="SUPFAM" id="SSF54001">
    <property type="entry name" value="Cysteine proteinases"/>
    <property type="match status" value="1"/>
</dbReference>
<comment type="similarity">
    <text evidence="1">Belongs to the peptidase C40 family.</text>
</comment>
<name>A0A2P7SG26_9HYPH</name>
<dbReference type="GO" id="GO:0006508">
    <property type="term" value="P:proteolysis"/>
    <property type="evidence" value="ECO:0007669"/>
    <property type="project" value="UniProtKB-KW"/>
</dbReference>
<dbReference type="InterPro" id="IPR051202">
    <property type="entry name" value="Peptidase_C40"/>
</dbReference>
<dbReference type="EMBL" id="PXYL01000004">
    <property type="protein sequence ID" value="PSJ61335.1"/>
    <property type="molecule type" value="Genomic_DNA"/>
</dbReference>
<dbReference type="Pfam" id="PF00877">
    <property type="entry name" value="NLPC_P60"/>
    <property type="match status" value="1"/>
</dbReference>
<sequence>MSVRVQTSIAANIVAEALSWLGTPYRHQGIRKGVGCDCIGLVLGVWQAVYGTAPEWPGAYAPDWAEAGGEERLLAATRRHCIEKQAGELSAGDLILFRWRPHLPAKHAAIMVGQDRFIHAYERNAVVVSALVPQWRNRIAGVFAFPERP</sequence>
<dbReference type="InterPro" id="IPR038765">
    <property type="entry name" value="Papain-like_cys_pep_sf"/>
</dbReference>
<dbReference type="RefSeq" id="WP_106723761.1">
    <property type="nucleotide sequence ID" value="NZ_PXYL01000004.1"/>
</dbReference>
<dbReference type="InterPro" id="IPR000064">
    <property type="entry name" value="NLP_P60_dom"/>
</dbReference>
<keyword evidence="7" id="KW-1185">Reference proteome</keyword>
<keyword evidence="3" id="KW-0378">Hydrolase</keyword>
<keyword evidence="2" id="KW-0645">Protease</keyword>
<reference evidence="6 7" key="1">
    <citation type="submission" date="2018-03" db="EMBL/GenBank/DDBJ databases">
        <title>The draft genome of Mesorhizobium soli JCM 19897.</title>
        <authorList>
            <person name="Li L."/>
            <person name="Liu L."/>
            <person name="Liang L."/>
            <person name="Wang T."/>
            <person name="Zhang X."/>
        </authorList>
    </citation>
    <scope>NUCLEOTIDE SEQUENCE [LARGE SCALE GENOMIC DNA]</scope>
    <source>
        <strain evidence="6 7">JCM 19897</strain>
    </source>
</reference>
<protein>
    <submittedName>
        <fullName evidence="6">Peptidase P60</fullName>
    </submittedName>
</protein>
<organism evidence="6 7">
    <name type="scientific">Pseudaminobacter soli</name>
    <name type="common">ex Li et al. 2025</name>
    <dbReference type="NCBI Taxonomy" id="1295366"/>
    <lineage>
        <taxon>Bacteria</taxon>
        <taxon>Pseudomonadati</taxon>
        <taxon>Pseudomonadota</taxon>
        <taxon>Alphaproteobacteria</taxon>
        <taxon>Hyphomicrobiales</taxon>
        <taxon>Phyllobacteriaceae</taxon>
        <taxon>Pseudaminobacter</taxon>
    </lineage>
</organism>
<dbReference type="OrthoDB" id="6058745at2"/>
<evidence type="ECO:0000259" key="5">
    <source>
        <dbReference type="PROSITE" id="PS51935"/>
    </source>
</evidence>
<evidence type="ECO:0000256" key="1">
    <source>
        <dbReference type="ARBA" id="ARBA00007074"/>
    </source>
</evidence>
<dbReference type="Gene3D" id="3.90.1720.10">
    <property type="entry name" value="endopeptidase domain like (from Nostoc punctiforme)"/>
    <property type="match status" value="1"/>
</dbReference>
<dbReference type="Proteomes" id="UP000240653">
    <property type="component" value="Unassembled WGS sequence"/>
</dbReference>
<dbReference type="GO" id="GO:0008234">
    <property type="term" value="F:cysteine-type peptidase activity"/>
    <property type="evidence" value="ECO:0007669"/>
    <property type="project" value="UniProtKB-KW"/>
</dbReference>
<proteinExistence type="inferred from homology"/>
<comment type="caution">
    <text evidence="6">The sequence shown here is derived from an EMBL/GenBank/DDBJ whole genome shotgun (WGS) entry which is preliminary data.</text>
</comment>
<keyword evidence="4" id="KW-0788">Thiol protease</keyword>
<evidence type="ECO:0000256" key="2">
    <source>
        <dbReference type="ARBA" id="ARBA00022670"/>
    </source>
</evidence>
<dbReference type="PROSITE" id="PS51935">
    <property type="entry name" value="NLPC_P60"/>
    <property type="match status" value="1"/>
</dbReference>
<evidence type="ECO:0000313" key="6">
    <source>
        <dbReference type="EMBL" id="PSJ61335.1"/>
    </source>
</evidence>
<dbReference type="PANTHER" id="PTHR47053:SF1">
    <property type="entry name" value="MUREIN DD-ENDOPEPTIDASE MEPH-RELATED"/>
    <property type="match status" value="1"/>
</dbReference>
<dbReference type="AlphaFoldDB" id="A0A2P7SG26"/>
<feature type="domain" description="NlpC/P60" evidence="5">
    <location>
        <begin position="7"/>
        <end position="146"/>
    </location>
</feature>
<evidence type="ECO:0000256" key="3">
    <source>
        <dbReference type="ARBA" id="ARBA00022801"/>
    </source>
</evidence>
<evidence type="ECO:0000256" key="4">
    <source>
        <dbReference type="ARBA" id="ARBA00022807"/>
    </source>
</evidence>
<dbReference type="PANTHER" id="PTHR47053">
    <property type="entry name" value="MUREIN DD-ENDOPEPTIDASE MEPH-RELATED"/>
    <property type="match status" value="1"/>
</dbReference>
<dbReference type="NCBIfam" id="TIGR02219">
    <property type="entry name" value="phage_NlpC_fam"/>
    <property type="match status" value="1"/>
</dbReference>